<gene>
    <name evidence="1" type="ORF">HNV11_17200</name>
</gene>
<dbReference type="KEGG" id="stae:HNV11_17200"/>
<dbReference type="EMBL" id="CP053435">
    <property type="protein sequence ID" value="QJW90986.1"/>
    <property type="molecule type" value="Genomic_DNA"/>
</dbReference>
<name>A0A6M5YCI5_9BACT</name>
<protein>
    <submittedName>
        <fullName evidence="1">Uncharacterized protein</fullName>
    </submittedName>
</protein>
<dbReference type="RefSeq" id="WP_171740831.1">
    <property type="nucleotide sequence ID" value="NZ_CP053435.1"/>
</dbReference>
<dbReference type="Proteomes" id="UP000502756">
    <property type="component" value="Chromosome"/>
</dbReference>
<reference evidence="1 2" key="1">
    <citation type="submission" date="2020-05" db="EMBL/GenBank/DDBJ databases">
        <title>Genome sequencing of Spirosoma sp. TS118.</title>
        <authorList>
            <person name="Lee J.-H."/>
            <person name="Jeong S."/>
            <person name="Zhao L."/>
            <person name="Jung J.-H."/>
            <person name="Kim M.-K."/>
            <person name="Lim S."/>
        </authorList>
    </citation>
    <scope>NUCLEOTIDE SEQUENCE [LARGE SCALE GENOMIC DNA]</scope>
    <source>
        <strain evidence="1 2">TS118</strain>
    </source>
</reference>
<evidence type="ECO:0000313" key="2">
    <source>
        <dbReference type="Proteomes" id="UP000502756"/>
    </source>
</evidence>
<organism evidence="1 2">
    <name type="scientific">Spirosoma taeanense</name>
    <dbReference type="NCBI Taxonomy" id="2735870"/>
    <lineage>
        <taxon>Bacteria</taxon>
        <taxon>Pseudomonadati</taxon>
        <taxon>Bacteroidota</taxon>
        <taxon>Cytophagia</taxon>
        <taxon>Cytophagales</taxon>
        <taxon>Cytophagaceae</taxon>
        <taxon>Spirosoma</taxon>
    </lineage>
</organism>
<evidence type="ECO:0000313" key="1">
    <source>
        <dbReference type="EMBL" id="QJW90986.1"/>
    </source>
</evidence>
<proteinExistence type="predicted"/>
<keyword evidence="2" id="KW-1185">Reference proteome</keyword>
<accession>A0A6M5YCI5</accession>
<dbReference type="AlphaFoldDB" id="A0A6M5YCI5"/>
<sequence length="53" mass="5538">MTACISEQKAEETIRASNAVDRGVTALYTAVQLGATGRRCAGSVGEDPSEPLR</sequence>